<comment type="subcellular location">
    <subcellularLocation>
        <location evidence="1">Membrane</location>
        <topology evidence="1">Multi-pass membrane protein</topology>
    </subcellularLocation>
</comment>
<gene>
    <name evidence="7" type="ORF">K458DRAFT_427146</name>
</gene>
<evidence type="ECO:0000256" key="3">
    <source>
        <dbReference type="ARBA" id="ARBA00022989"/>
    </source>
</evidence>
<keyword evidence="2 5" id="KW-0812">Transmembrane</keyword>
<evidence type="ECO:0000313" key="7">
    <source>
        <dbReference type="EMBL" id="KAF2690406.1"/>
    </source>
</evidence>
<evidence type="ECO:0000256" key="2">
    <source>
        <dbReference type="ARBA" id="ARBA00022692"/>
    </source>
</evidence>
<dbReference type="Proteomes" id="UP000799291">
    <property type="component" value="Unassembled WGS sequence"/>
</dbReference>
<accession>A0A6G1JIV7</accession>
<dbReference type="PANTHER" id="PTHR23112:SF37">
    <property type="entry name" value="G PROTEIN-COUPLED RECEPTOR GPR1"/>
    <property type="match status" value="1"/>
</dbReference>
<proteinExistence type="predicted"/>
<evidence type="ECO:0000256" key="5">
    <source>
        <dbReference type="SAM" id="Phobius"/>
    </source>
</evidence>
<feature type="domain" description="Glucose receptor Git3-like N-terminal" evidence="6">
    <location>
        <begin position="57"/>
        <end position="210"/>
    </location>
</feature>
<evidence type="ECO:0000256" key="4">
    <source>
        <dbReference type="ARBA" id="ARBA00023136"/>
    </source>
</evidence>
<name>A0A6G1JIV7_9PLEO</name>
<dbReference type="AlphaFoldDB" id="A0A6G1JIV7"/>
<dbReference type="Pfam" id="PF11710">
    <property type="entry name" value="Git3"/>
    <property type="match status" value="1"/>
</dbReference>
<dbReference type="PANTHER" id="PTHR23112">
    <property type="entry name" value="G PROTEIN-COUPLED RECEPTOR 157-RELATED"/>
    <property type="match status" value="1"/>
</dbReference>
<dbReference type="OrthoDB" id="5368598at2759"/>
<keyword evidence="4 5" id="KW-0472">Membrane</keyword>
<dbReference type="GO" id="GO:0007189">
    <property type="term" value="P:adenylate cyclase-activating G protein-coupled receptor signaling pathway"/>
    <property type="evidence" value="ECO:0007669"/>
    <property type="project" value="TreeGrafter"/>
</dbReference>
<feature type="transmembrane region" description="Helical" evidence="5">
    <location>
        <begin position="58"/>
        <end position="80"/>
    </location>
</feature>
<evidence type="ECO:0000256" key="1">
    <source>
        <dbReference type="ARBA" id="ARBA00004141"/>
    </source>
</evidence>
<dbReference type="InterPro" id="IPR023041">
    <property type="entry name" value="Glucose_rcpt_Git3-like_N"/>
</dbReference>
<feature type="transmembrane region" description="Helical" evidence="5">
    <location>
        <begin position="172"/>
        <end position="191"/>
    </location>
</feature>
<dbReference type="EMBL" id="MU005571">
    <property type="protein sequence ID" value="KAF2690406.1"/>
    <property type="molecule type" value="Genomic_DNA"/>
</dbReference>
<dbReference type="GO" id="GO:0004930">
    <property type="term" value="F:G protein-coupled receptor activity"/>
    <property type="evidence" value="ECO:0007669"/>
    <property type="project" value="TreeGrafter"/>
</dbReference>
<reference evidence="7" key="1">
    <citation type="journal article" date="2020" name="Stud. Mycol.">
        <title>101 Dothideomycetes genomes: a test case for predicting lifestyles and emergence of pathogens.</title>
        <authorList>
            <person name="Haridas S."/>
            <person name="Albert R."/>
            <person name="Binder M."/>
            <person name="Bloem J."/>
            <person name="Labutti K."/>
            <person name="Salamov A."/>
            <person name="Andreopoulos B."/>
            <person name="Baker S."/>
            <person name="Barry K."/>
            <person name="Bills G."/>
            <person name="Bluhm B."/>
            <person name="Cannon C."/>
            <person name="Castanera R."/>
            <person name="Culley D."/>
            <person name="Daum C."/>
            <person name="Ezra D."/>
            <person name="Gonzalez J."/>
            <person name="Henrissat B."/>
            <person name="Kuo A."/>
            <person name="Liang C."/>
            <person name="Lipzen A."/>
            <person name="Lutzoni F."/>
            <person name="Magnuson J."/>
            <person name="Mondo S."/>
            <person name="Nolan M."/>
            <person name="Ohm R."/>
            <person name="Pangilinan J."/>
            <person name="Park H.-J."/>
            <person name="Ramirez L."/>
            <person name="Alfaro M."/>
            <person name="Sun H."/>
            <person name="Tritt A."/>
            <person name="Yoshinaga Y."/>
            <person name="Zwiers L.-H."/>
            <person name="Turgeon B."/>
            <person name="Goodwin S."/>
            <person name="Spatafora J."/>
            <person name="Crous P."/>
            <person name="Grigoriev I."/>
        </authorList>
    </citation>
    <scope>NUCLEOTIDE SEQUENCE</scope>
    <source>
        <strain evidence="7">CBS 122367</strain>
    </source>
</reference>
<dbReference type="GO" id="GO:0005886">
    <property type="term" value="C:plasma membrane"/>
    <property type="evidence" value="ECO:0007669"/>
    <property type="project" value="TreeGrafter"/>
</dbReference>
<protein>
    <recommendedName>
        <fullName evidence="6">Glucose receptor Git3-like N-terminal domain-containing protein</fullName>
    </recommendedName>
</protein>
<evidence type="ECO:0000259" key="6">
    <source>
        <dbReference type="Pfam" id="PF11710"/>
    </source>
</evidence>
<keyword evidence="8" id="KW-1185">Reference proteome</keyword>
<sequence>MLSTRKSSLRDSNLSYIFTSSSRSCGFFFLLFTTSLLSQAASALLPNVSTAILRTFNVRVAAATCASVSMIYSFVAFYWFARMRKHFRHRLIMLLIYGDCLRSSFLFLCSIVSIARGTVKTESAFCQSGGFIVQYGTETSDYAVLVITVHNTPQVFHPSTQLRAYGLYPYRYFVYVGGVITPGTMAALAFINPHWGYMSLVHSARFPSAPFGTAPH</sequence>
<organism evidence="7 8">
    <name type="scientific">Lentithecium fluviatile CBS 122367</name>
    <dbReference type="NCBI Taxonomy" id="1168545"/>
    <lineage>
        <taxon>Eukaryota</taxon>
        <taxon>Fungi</taxon>
        <taxon>Dikarya</taxon>
        <taxon>Ascomycota</taxon>
        <taxon>Pezizomycotina</taxon>
        <taxon>Dothideomycetes</taxon>
        <taxon>Pleosporomycetidae</taxon>
        <taxon>Pleosporales</taxon>
        <taxon>Massarineae</taxon>
        <taxon>Lentitheciaceae</taxon>
        <taxon>Lentithecium</taxon>
    </lineage>
</organism>
<keyword evidence="3 5" id="KW-1133">Transmembrane helix</keyword>
<evidence type="ECO:0000313" key="8">
    <source>
        <dbReference type="Proteomes" id="UP000799291"/>
    </source>
</evidence>